<dbReference type="AlphaFoldDB" id="A0A2T0UBM1"/>
<sequence length="64" mass="7459">MKSGYGASDHLMKMLPELNQHNQPEASYVSRGSWYCTKEIISTNEIVESKLKLNFRKKRKKKLS</sequence>
<dbReference type="EMBL" id="PVTH01000001">
    <property type="protein sequence ID" value="PRY55336.1"/>
    <property type="molecule type" value="Genomic_DNA"/>
</dbReference>
<evidence type="ECO:0000313" key="1">
    <source>
        <dbReference type="EMBL" id="PRY55336.1"/>
    </source>
</evidence>
<accession>A0A2T0UBM1</accession>
<reference evidence="1 2" key="1">
    <citation type="submission" date="2018-03" db="EMBL/GenBank/DDBJ databases">
        <title>Genomic Encyclopedia of Type Strains, Phase III (KMG-III): the genomes of soil and plant-associated and newly described type strains.</title>
        <authorList>
            <person name="Whitman W."/>
        </authorList>
    </citation>
    <scope>NUCLEOTIDE SEQUENCE [LARGE SCALE GENOMIC DNA]</scope>
    <source>
        <strain evidence="1 2">CGMCC 1.9313</strain>
    </source>
</reference>
<organism evidence="1 2">
    <name type="scientific">Arcticibacter pallidicorallinus</name>
    <dbReference type="NCBI Taxonomy" id="1259464"/>
    <lineage>
        <taxon>Bacteria</taxon>
        <taxon>Pseudomonadati</taxon>
        <taxon>Bacteroidota</taxon>
        <taxon>Sphingobacteriia</taxon>
        <taxon>Sphingobacteriales</taxon>
        <taxon>Sphingobacteriaceae</taxon>
        <taxon>Arcticibacter</taxon>
    </lineage>
</organism>
<gene>
    <name evidence="1" type="ORF">B0I27_101305</name>
</gene>
<keyword evidence="2" id="KW-1185">Reference proteome</keyword>
<protein>
    <submittedName>
        <fullName evidence="1">Uncharacterized protein</fullName>
    </submittedName>
</protein>
<comment type="caution">
    <text evidence="1">The sequence shown here is derived from an EMBL/GenBank/DDBJ whole genome shotgun (WGS) entry which is preliminary data.</text>
</comment>
<dbReference type="Proteomes" id="UP000238034">
    <property type="component" value="Unassembled WGS sequence"/>
</dbReference>
<name>A0A2T0UBM1_9SPHI</name>
<evidence type="ECO:0000313" key="2">
    <source>
        <dbReference type="Proteomes" id="UP000238034"/>
    </source>
</evidence>
<proteinExistence type="predicted"/>